<evidence type="ECO:0000313" key="3">
    <source>
        <dbReference type="EMBL" id="KAH9838135.1"/>
    </source>
</evidence>
<dbReference type="Pfam" id="PF09994">
    <property type="entry name" value="T6SS_Tle1-like_cat"/>
    <property type="match status" value="1"/>
</dbReference>
<reference evidence="3 4" key="2">
    <citation type="journal article" date="2021" name="Curr. Genet.">
        <title>Genetic response to nitrogen starvation in the aggressive Eucalyptus foliar pathogen Teratosphaeria destructans.</title>
        <authorList>
            <person name="Havenga M."/>
            <person name="Wingfield B.D."/>
            <person name="Wingfield M.J."/>
            <person name="Dreyer L.L."/>
            <person name="Roets F."/>
            <person name="Aylward J."/>
        </authorList>
    </citation>
    <scope>NUCLEOTIDE SEQUENCE [LARGE SCALE GENOMIC DNA]</scope>
    <source>
        <strain evidence="3">CMW44962</strain>
    </source>
</reference>
<feature type="domain" description="T6SS Phospholipase effector Tle1-like catalytic" evidence="2">
    <location>
        <begin position="47"/>
        <end position="355"/>
    </location>
</feature>
<comment type="caution">
    <text evidence="3">The sequence shown here is derived from an EMBL/GenBank/DDBJ whole genome shotgun (WGS) entry which is preliminary data.</text>
</comment>
<name>A0A9W7SWZ6_9PEZI</name>
<dbReference type="InterPro" id="IPR018712">
    <property type="entry name" value="Tle1-like_cat"/>
</dbReference>
<feature type="region of interest" description="Disordered" evidence="1">
    <location>
        <begin position="1"/>
        <end position="21"/>
    </location>
</feature>
<reference evidence="3 4" key="1">
    <citation type="journal article" date="2018" name="IMA Fungus">
        <title>IMA Genome-F 10: Nine draft genome sequences of Claviceps purpurea s.lat., including C. arundinis, C. humidiphila, and C. cf. spartinae, pseudomolecules for the pitch canker pathogen Fusarium circinatum, draft genome of Davidsoniella eucalypti, Grosmannia galeiformis, Quambalaria eucalypti, and Teratosphaeria destructans.</title>
        <authorList>
            <person name="Wingfield B.D."/>
            <person name="Liu M."/>
            <person name="Nguyen H.D."/>
            <person name="Lane F.A."/>
            <person name="Morgan S.W."/>
            <person name="De Vos L."/>
            <person name="Wilken P.M."/>
            <person name="Duong T.A."/>
            <person name="Aylward J."/>
            <person name="Coetzee M.P."/>
            <person name="Dadej K."/>
            <person name="De Beer Z.W."/>
            <person name="Findlay W."/>
            <person name="Havenga M."/>
            <person name="Kolarik M."/>
            <person name="Menzies J.G."/>
            <person name="Naidoo K."/>
            <person name="Pochopski O."/>
            <person name="Shoukouhi P."/>
            <person name="Santana Q.C."/>
            <person name="Seifert K.A."/>
            <person name="Soal N."/>
            <person name="Steenkamp E.T."/>
            <person name="Tatham C.T."/>
            <person name="van der Nest M.A."/>
            <person name="Wingfield M.J."/>
        </authorList>
    </citation>
    <scope>NUCLEOTIDE SEQUENCE [LARGE SCALE GENOMIC DNA]</scope>
    <source>
        <strain evidence="3">CMW44962</strain>
    </source>
</reference>
<dbReference type="Proteomes" id="UP001138500">
    <property type="component" value="Unassembled WGS sequence"/>
</dbReference>
<keyword evidence="4" id="KW-1185">Reference proteome</keyword>
<accession>A0A9W7SWZ6</accession>
<proteinExistence type="predicted"/>
<organism evidence="3 4">
    <name type="scientific">Teratosphaeria destructans</name>
    <dbReference type="NCBI Taxonomy" id="418781"/>
    <lineage>
        <taxon>Eukaryota</taxon>
        <taxon>Fungi</taxon>
        <taxon>Dikarya</taxon>
        <taxon>Ascomycota</taxon>
        <taxon>Pezizomycotina</taxon>
        <taxon>Dothideomycetes</taxon>
        <taxon>Dothideomycetidae</taxon>
        <taxon>Mycosphaerellales</taxon>
        <taxon>Teratosphaeriaceae</taxon>
        <taxon>Teratosphaeria</taxon>
    </lineage>
</organism>
<dbReference type="PANTHER" id="PTHR33840">
    <property type="match status" value="1"/>
</dbReference>
<dbReference type="EMBL" id="RIBY02000746">
    <property type="protein sequence ID" value="KAH9838135.1"/>
    <property type="molecule type" value="Genomic_DNA"/>
</dbReference>
<dbReference type="OrthoDB" id="3162439at2759"/>
<dbReference type="AlphaFoldDB" id="A0A9W7SWZ6"/>
<dbReference type="SUPFAM" id="SSF53474">
    <property type="entry name" value="alpha/beta-Hydrolases"/>
    <property type="match status" value="2"/>
</dbReference>
<dbReference type="GO" id="GO:0016787">
    <property type="term" value="F:hydrolase activity"/>
    <property type="evidence" value="ECO:0007669"/>
    <property type="project" value="UniProtKB-KW"/>
</dbReference>
<evidence type="ECO:0000259" key="2">
    <source>
        <dbReference type="Pfam" id="PF09994"/>
    </source>
</evidence>
<keyword evidence="3" id="KW-0378">Hydrolase</keyword>
<dbReference type="Gene3D" id="3.40.50.1820">
    <property type="entry name" value="alpha/beta hydrolase"/>
    <property type="match status" value="1"/>
</dbReference>
<sequence>MSPRSERTESTAAFSSSVAEDVKDDLPKLPRNIRALRDGKSGKVSGRTIVVLLDGTGDKFDADNSNIVHLVGCLKKADPAQVSYYQSGIGTYDAGGLSNGMKAAMDMAVGSGLGVHIRDAYQFLTQNYHDGDRICLFGFSRGAYTARCLAGMIHKVGLLPAYNSQQIPFAYQYYKDDSETGWKMSGEFKSTFCMDVSVHFIGVFDSVSSVGFIPRTLPLSSTPYNKSTYFRHAMALDEHRAKFKACRFQKRDSTQATAHWETMAEIHQDAINGEPVRRFSATMGARRPYANESEKDLELGGDALARRRRMQAMQKETDVKEVWFAGAHCDVGGGAVKNEVRHKLAQIPLRWMIRQCFECDTGILFKAHALAAEGLDVHTLWPTYRPLDRPHVGPPPALMDRYEGGQIHPIARRSTALKPVDDDDPEGLHIVDVHKDESRRELHEHWVPEHVEDYFDAISPINDQLQQSKAWWILEVLPVEVRLQNKKTQEWYKAKKMNLGRYRPVQDASPSLHWTVQQRQQELGYKTRVRLDKNASWNVVV</sequence>
<evidence type="ECO:0000256" key="1">
    <source>
        <dbReference type="SAM" id="MobiDB-lite"/>
    </source>
</evidence>
<gene>
    <name evidence="3" type="ORF">Tdes44962_MAKER08284</name>
</gene>
<protein>
    <submittedName>
        <fullName evidence="3">Alpha/beta hydrolase domain (DUF2235)</fullName>
    </submittedName>
</protein>
<evidence type="ECO:0000313" key="4">
    <source>
        <dbReference type="Proteomes" id="UP001138500"/>
    </source>
</evidence>
<dbReference type="InterPro" id="IPR029058">
    <property type="entry name" value="AB_hydrolase_fold"/>
</dbReference>
<dbReference type="PANTHER" id="PTHR33840:SF1">
    <property type="entry name" value="TLE1 PHOSPHOLIPASE DOMAIN-CONTAINING PROTEIN"/>
    <property type="match status" value="1"/>
</dbReference>